<dbReference type="EMBL" id="KZ805447">
    <property type="protein sequence ID" value="PVH97053.1"/>
    <property type="molecule type" value="Genomic_DNA"/>
</dbReference>
<proteinExistence type="predicted"/>
<organism evidence="1 2">
    <name type="scientific">Periconia macrospinosa</name>
    <dbReference type="NCBI Taxonomy" id="97972"/>
    <lineage>
        <taxon>Eukaryota</taxon>
        <taxon>Fungi</taxon>
        <taxon>Dikarya</taxon>
        <taxon>Ascomycota</taxon>
        <taxon>Pezizomycotina</taxon>
        <taxon>Dothideomycetes</taxon>
        <taxon>Pleosporomycetidae</taxon>
        <taxon>Pleosporales</taxon>
        <taxon>Massarineae</taxon>
        <taxon>Periconiaceae</taxon>
        <taxon>Periconia</taxon>
    </lineage>
</organism>
<evidence type="ECO:0000313" key="1">
    <source>
        <dbReference type="EMBL" id="PVH97053.1"/>
    </source>
</evidence>
<dbReference type="AlphaFoldDB" id="A0A2V1DHG0"/>
<keyword evidence="2" id="KW-1185">Reference proteome</keyword>
<dbReference type="STRING" id="97972.A0A2V1DHG0"/>
<sequence length="339" mass="38233">MINIGQQQAAGQLPPDGDIIPMLITQISESVQYHWSQGKYEIAKAHTNLLNQIIEIQSTGYHSTLLNQSEDSWTLQVEQISKFLSDVDLDPDARLDSATRFRDATRHRSLHKLPPFWFSTKYRKWKDTKGSSLLMVEGTFRLKSQLQSLCVEMIELVRKESIPVLWALKTPDDPSVSAHLPLNIFKSLVFQSLRVNPILRNQNIAGLTYADFQNAVTEEDWMKLLGRTTMGIPELMILVDIELFGPVSFMSLAAGSLSVPFKFLRHLENLMKLNPNTSLKIILVSYGSRAFATVGLQEKVIHLGGTARKQVPLKLRMTSMAQKKSFVSRKQGLLGNKAN</sequence>
<reference evidence="1 2" key="1">
    <citation type="journal article" date="2018" name="Sci. Rep.">
        <title>Comparative genomics provides insights into the lifestyle and reveals functional heterogeneity of dark septate endophytic fungi.</title>
        <authorList>
            <person name="Knapp D.G."/>
            <person name="Nemeth J.B."/>
            <person name="Barry K."/>
            <person name="Hainaut M."/>
            <person name="Henrissat B."/>
            <person name="Johnson J."/>
            <person name="Kuo A."/>
            <person name="Lim J.H.P."/>
            <person name="Lipzen A."/>
            <person name="Nolan M."/>
            <person name="Ohm R.A."/>
            <person name="Tamas L."/>
            <person name="Grigoriev I.V."/>
            <person name="Spatafora J.W."/>
            <person name="Nagy L.G."/>
            <person name="Kovacs G.M."/>
        </authorList>
    </citation>
    <scope>NUCLEOTIDE SEQUENCE [LARGE SCALE GENOMIC DNA]</scope>
    <source>
        <strain evidence="1 2">DSE2036</strain>
    </source>
</reference>
<accession>A0A2V1DHG0</accession>
<name>A0A2V1DHG0_9PLEO</name>
<gene>
    <name evidence="1" type="ORF">DM02DRAFT_95150</name>
</gene>
<protein>
    <submittedName>
        <fullName evidence="1">Uncharacterized protein</fullName>
    </submittedName>
</protein>
<dbReference type="Proteomes" id="UP000244855">
    <property type="component" value="Unassembled WGS sequence"/>
</dbReference>
<dbReference type="OrthoDB" id="61900at2759"/>
<evidence type="ECO:0000313" key="2">
    <source>
        <dbReference type="Proteomes" id="UP000244855"/>
    </source>
</evidence>